<feature type="transmembrane region" description="Helical" evidence="1">
    <location>
        <begin position="156"/>
        <end position="188"/>
    </location>
</feature>
<feature type="transmembrane region" description="Helical" evidence="1">
    <location>
        <begin position="124"/>
        <end position="144"/>
    </location>
</feature>
<evidence type="ECO:0008006" key="4">
    <source>
        <dbReference type="Google" id="ProtNLM"/>
    </source>
</evidence>
<accession>A0A562RWX9</accession>
<comment type="caution">
    <text evidence="2">The sequence shown here is derived from an EMBL/GenBank/DDBJ whole genome shotgun (WGS) entry which is preliminary data.</text>
</comment>
<feature type="transmembrane region" description="Helical" evidence="1">
    <location>
        <begin position="306"/>
        <end position="327"/>
    </location>
</feature>
<feature type="transmembrane region" description="Helical" evidence="1">
    <location>
        <begin position="368"/>
        <end position="392"/>
    </location>
</feature>
<keyword evidence="1" id="KW-0472">Membrane</keyword>
<proteinExistence type="predicted"/>
<evidence type="ECO:0000256" key="1">
    <source>
        <dbReference type="SAM" id="Phobius"/>
    </source>
</evidence>
<organism evidence="2 3">
    <name type="scientific">Bradyrhizobium huanghuaihaiense</name>
    <dbReference type="NCBI Taxonomy" id="990078"/>
    <lineage>
        <taxon>Bacteria</taxon>
        <taxon>Pseudomonadati</taxon>
        <taxon>Pseudomonadota</taxon>
        <taxon>Alphaproteobacteria</taxon>
        <taxon>Hyphomicrobiales</taxon>
        <taxon>Nitrobacteraceae</taxon>
        <taxon>Bradyrhizobium</taxon>
    </lineage>
</organism>
<keyword evidence="3" id="KW-1185">Reference proteome</keyword>
<reference evidence="2 3" key="1">
    <citation type="journal article" date="2015" name="Stand. Genomic Sci.">
        <title>Genomic Encyclopedia of Bacterial and Archaeal Type Strains, Phase III: the genomes of soil and plant-associated and newly described type strains.</title>
        <authorList>
            <person name="Whitman W.B."/>
            <person name="Woyke T."/>
            <person name="Klenk H.P."/>
            <person name="Zhou Y."/>
            <person name="Lilburn T.G."/>
            <person name="Beck B.J."/>
            <person name="De Vos P."/>
            <person name="Vandamme P."/>
            <person name="Eisen J.A."/>
            <person name="Garrity G."/>
            <person name="Hugenholtz P."/>
            <person name="Kyrpides N.C."/>
        </authorList>
    </citation>
    <scope>NUCLEOTIDE SEQUENCE [LARGE SCALE GENOMIC DNA]</scope>
    <source>
        <strain evidence="2 3">CGMCC 1.10948</strain>
    </source>
</reference>
<dbReference type="Proteomes" id="UP000316291">
    <property type="component" value="Unassembled WGS sequence"/>
</dbReference>
<protein>
    <recommendedName>
        <fullName evidence="4">4-amino-4-deoxy-L-arabinose transferase-like glycosyltransferase</fullName>
    </recommendedName>
</protein>
<gene>
    <name evidence="2" type="ORF">IQ16_01739</name>
</gene>
<sequence>MLRATVVLLALLLVAHAPMLLNDGLFMDDWLVLKPRPDYMIDIDFLLSGAGHPVFYSYDTIANWTGAPVAVMVALAFAGILLGATCLVLTATRLDLLDRAEAVGFALIVWTYPGYQLWAGKANAVYVLSFGLLFVGAWLLTLAFGAHGLRRVLLRVAAALVFLLSFALNSTIVLYAFVVLGLFVAIWRNGDATHGFVRRTWLAAWRCALGYPELMVLPLVYWGALNVWFKRIGVYAQHYGAHFPTLGELANGWKAFFITSYWDIVVGALKMTIQAPAPLVVAALLVGAALLLWWSEARPTTAKYTVAAPLLLAVVLFLALSFPYLVAGLRPSSLHFYESRHLLMFGLPSALVLLGLKRWVEHVIGPKAAFALVFGTGSVLSIGLLLNTYIFMQARTLKQEALANDLANRAQPAATVFAIDDGFVDYPSRHVPFGLAEVTGMLRLAWGDQPFFGFALRAERPTILQEMEMARTAPGSAFRHFDPSGPQATILFQPGPGAAPNQALVRKYYACRLLSRCDVSQLLRQLAEVTIKPGPIAGIVPLDRPKADAMPSR</sequence>
<feature type="transmembrane region" description="Helical" evidence="1">
    <location>
        <begin position="69"/>
        <end position="90"/>
    </location>
</feature>
<feature type="transmembrane region" description="Helical" evidence="1">
    <location>
        <begin position="208"/>
        <end position="229"/>
    </location>
</feature>
<dbReference type="AlphaFoldDB" id="A0A562RWX9"/>
<name>A0A562RWX9_9BRAD</name>
<keyword evidence="1" id="KW-1133">Transmembrane helix</keyword>
<feature type="transmembrane region" description="Helical" evidence="1">
    <location>
        <begin position="277"/>
        <end position="294"/>
    </location>
</feature>
<evidence type="ECO:0000313" key="2">
    <source>
        <dbReference type="EMBL" id="TWI73601.1"/>
    </source>
</evidence>
<dbReference type="EMBL" id="VLLA01000003">
    <property type="protein sequence ID" value="TWI73601.1"/>
    <property type="molecule type" value="Genomic_DNA"/>
</dbReference>
<feature type="transmembrane region" description="Helical" evidence="1">
    <location>
        <begin position="339"/>
        <end position="356"/>
    </location>
</feature>
<evidence type="ECO:0000313" key="3">
    <source>
        <dbReference type="Proteomes" id="UP000316291"/>
    </source>
</evidence>
<keyword evidence="1" id="KW-0812">Transmembrane</keyword>